<organism evidence="5">
    <name type="scientific">Malus domestica</name>
    <name type="common">Apple</name>
    <name type="synonym">Pyrus malus</name>
    <dbReference type="NCBI Taxonomy" id="3750"/>
    <lineage>
        <taxon>Eukaryota</taxon>
        <taxon>Viridiplantae</taxon>
        <taxon>Streptophyta</taxon>
        <taxon>Embryophyta</taxon>
        <taxon>Tracheophyta</taxon>
        <taxon>Spermatophyta</taxon>
        <taxon>Magnoliopsida</taxon>
        <taxon>eudicotyledons</taxon>
        <taxon>Gunneridae</taxon>
        <taxon>Pentapetalae</taxon>
        <taxon>rosids</taxon>
        <taxon>fabids</taxon>
        <taxon>Rosales</taxon>
        <taxon>Rosaceae</taxon>
        <taxon>Amygdaloideae</taxon>
        <taxon>Maleae</taxon>
        <taxon>Malus</taxon>
    </lineage>
</organism>
<dbReference type="AlphaFoldDB" id="G0XZB8"/>
<evidence type="ECO:0000256" key="2">
    <source>
        <dbReference type="ARBA" id="ARBA00022741"/>
    </source>
</evidence>
<accession>G0XZB8</accession>
<proteinExistence type="predicted"/>
<evidence type="ECO:0000313" key="5">
    <source>
        <dbReference type="EMBL" id="AEJ72558.1"/>
    </source>
</evidence>
<dbReference type="EMBL" id="HQ445899">
    <property type="protein sequence ID" value="AEJ72558.1"/>
    <property type="molecule type" value="Genomic_DNA"/>
</dbReference>
<dbReference type="InterPro" id="IPR038005">
    <property type="entry name" value="RX-like_CC"/>
</dbReference>
<feature type="domain" description="Disease resistance N-terminal" evidence="4">
    <location>
        <begin position="2"/>
        <end position="48"/>
    </location>
</feature>
<dbReference type="InterPro" id="IPR041118">
    <property type="entry name" value="Rx_N"/>
</dbReference>
<keyword evidence="2" id="KW-0547">Nucleotide-binding</keyword>
<dbReference type="CDD" id="cd14798">
    <property type="entry name" value="RX-CC_like"/>
    <property type="match status" value="1"/>
</dbReference>
<dbReference type="GO" id="GO:0000166">
    <property type="term" value="F:nucleotide binding"/>
    <property type="evidence" value="ECO:0007669"/>
    <property type="project" value="UniProtKB-KW"/>
</dbReference>
<keyword evidence="1" id="KW-0677">Repeat</keyword>
<dbReference type="Gene3D" id="1.20.5.4130">
    <property type="match status" value="1"/>
</dbReference>
<protein>
    <recommendedName>
        <fullName evidence="4">Disease resistance N-terminal domain-containing protein</fullName>
    </recommendedName>
</protein>
<dbReference type="Pfam" id="PF18052">
    <property type="entry name" value="Rx_N"/>
    <property type="match status" value="1"/>
</dbReference>
<evidence type="ECO:0000256" key="1">
    <source>
        <dbReference type="ARBA" id="ARBA00022737"/>
    </source>
</evidence>
<reference evidence="5" key="1">
    <citation type="journal article" date="2011" name="Mol. Plant Pathol.">
        <title>Identification of serine/threonine kinase and nucleotide-binding site-leucine-rich repeat (NBS-LRR) genes in the fire blight resistance quantitative trait locus of apple cultivar 'Evereste'.</title>
        <authorList>
            <person name="Parravicini G."/>
            <person name="Gessler C."/>
            <person name="Denance C."/>
            <person name="Lasserre-Zuber P."/>
            <person name="Vergne E."/>
            <person name="Brisset M.N."/>
            <person name="Patocchi A."/>
            <person name="Durel C.E."/>
            <person name="Broggini G.A."/>
        </authorList>
    </citation>
    <scope>NUCLEOTIDE SEQUENCE</scope>
</reference>
<name>G0XZB8_MALDO</name>
<keyword evidence="3" id="KW-0611">Plant defense</keyword>
<evidence type="ECO:0000256" key="3">
    <source>
        <dbReference type="ARBA" id="ARBA00022821"/>
    </source>
</evidence>
<sequence>MDGADKRQDEDDSLRDWAAEIREVAYDAEVVIGTFTTTIATPNSNPLKKNACFFNRASNLNEIGSEIDAIKARISSL</sequence>
<dbReference type="GO" id="GO:0006952">
    <property type="term" value="P:defense response"/>
    <property type="evidence" value="ECO:0007669"/>
    <property type="project" value="UniProtKB-KW"/>
</dbReference>
<evidence type="ECO:0000259" key="4">
    <source>
        <dbReference type="Pfam" id="PF18052"/>
    </source>
</evidence>